<sequence length="174" mass="19226">MASLEPPTRPYVAMDDSSPVDSASTTKTHLEMTEAGTSPRLIEARPAEPIAHDPPLLPPNNEDVTPQVGEKANDAVEIPGTGAGEAQVPQTPQVFITFLVISGRRRTMSFEPETTLGRVKELVWNAWPTEWEDERPFAPSYLRVLYLGKMLQDDDTLASALSSFYIAFFPESQH</sequence>
<accession>A0A8H5HGN9</accession>
<dbReference type="EMBL" id="JAACJP010000007">
    <property type="protein sequence ID" value="KAF5383083.1"/>
    <property type="molecule type" value="Genomic_DNA"/>
</dbReference>
<feature type="domain" description="Ubiquitin-like" evidence="2">
    <location>
        <begin position="94"/>
        <end position="159"/>
    </location>
</feature>
<feature type="region of interest" description="Disordered" evidence="1">
    <location>
        <begin position="1"/>
        <end position="86"/>
    </location>
</feature>
<dbReference type="InterPro" id="IPR000626">
    <property type="entry name" value="Ubiquitin-like_dom"/>
</dbReference>
<reference evidence="3 4" key="1">
    <citation type="journal article" date="2020" name="ISME J.">
        <title>Uncovering the hidden diversity of litter-decomposition mechanisms in mushroom-forming fungi.</title>
        <authorList>
            <person name="Floudas D."/>
            <person name="Bentzer J."/>
            <person name="Ahren D."/>
            <person name="Johansson T."/>
            <person name="Persson P."/>
            <person name="Tunlid A."/>
        </authorList>
    </citation>
    <scope>NUCLEOTIDE SEQUENCE [LARGE SCALE GENOMIC DNA]</scope>
    <source>
        <strain evidence="3 4">CBS 661.87</strain>
    </source>
</reference>
<dbReference type="InterPro" id="IPR039540">
    <property type="entry name" value="UBL3-like_ubiquitin_dom"/>
</dbReference>
<comment type="caution">
    <text evidence="3">The sequence shown here is derived from an EMBL/GenBank/DDBJ whole genome shotgun (WGS) entry which is preliminary data.</text>
</comment>
<keyword evidence="4" id="KW-1185">Reference proteome</keyword>
<dbReference type="InterPro" id="IPR029071">
    <property type="entry name" value="Ubiquitin-like_domsf"/>
</dbReference>
<dbReference type="Gene3D" id="3.10.20.90">
    <property type="entry name" value="Phosphatidylinositol 3-kinase Catalytic Subunit, Chain A, domain 1"/>
    <property type="match status" value="1"/>
</dbReference>
<evidence type="ECO:0000259" key="2">
    <source>
        <dbReference type="PROSITE" id="PS50053"/>
    </source>
</evidence>
<dbReference type="PROSITE" id="PS50053">
    <property type="entry name" value="UBIQUITIN_2"/>
    <property type="match status" value="1"/>
</dbReference>
<gene>
    <name evidence="3" type="ORF">D9615_004859</name>
</gene>
<dbReference type="AlphaFoldDB" id="A0A8H5HGN9"/>
<dbReference type="Pfam" id="PF13881">
    <property type="entry name" value="Rad60-SLD_2"/>
    <property type="match status" value="1"/>
</dbReference>
<protein>
    <recommendedName>
        <fullName evidence="2">Ubiquitin-like domain-containing protein</fullName>
    </recommendedName>
</protein>
<organism evidence="3 4">
    <name type="scientific">Tricholomella constricta</name>
    <dbReference type="NCBI Taxonomy" id="117010"/>
    <lineage>
        <taxon>Eukaryota</taxon>
        <taxon>Fungi</taxon>
        <taxon>Dikarya</taxon>
        <taxon>Basidiomycota</taxon>
        <taxon>Agaricomycotina</taxon>
        <taxon>Agaricomycetes</taxon>
        <taxon>Agaricomycetidae</taxon>
        <taxon>Agaricales</taxon>
        <taxon>Tricholomatineae</taxon>
        <taxon>Lyophyllaceae</taxon>
        <taxon>Tricholomella</taxon>
    </lineage>
</organism>
<proteinExistence type="predicted"/>
<evidence type="ECO:0000313" key="3">
    <source>
        <dbReference type="EMBL" id="KAF5383083.1"/>
    </source>
</evidence>
<evidence type="ECO:0000256" key="1">
    <source>
        <dbReference type="SAM" id="MobiDB-lite"/>
    </source>
</evidence>
<evidence type="ECO:0000313" key="4">
    <source>
        <dbReference type="Proteomes" id="UP000565441"/>
    </source>
</evidence>
<dbReference type="Proteomes" id="UP000565441">
    <property type="component" value="Unassembled WGS sequence"/>
</dbReference>
<name>A0A8H5HGN9_9AGAR</name>
<dbReference type="SUPFAM" id="SSF54236">
    <property type="entry name" value="Ubiquitin-like"/>
    <property type="match status" value="1"/>
</dbReference>
<dbReference type="OrthoDB" id="1043111at2759"/>